<dbReference type="InterPro" id="IPR016187">
    <property type="entry name" value="CTDL_fold"/>
</dbReference>
<dbReference type="SUPFAM" id="SSF56436">
    <property type="entry name" value="C-type lectin-like"/>
    <property type="match status" value="1"/>
</dbReference>
<evidence type="ECO:0000256" key="1">
    <source>
        <dbReference type="SAM" id="MobiDB-lite"/>
    </source>
</evidence>
<dbReference type="Pfam" id="PF00059">
    <property type="entry name" value="Lectin_C"/>
    <property type="match status" value="1"/>
</dbReference>
<feature type="region of interest" description="Disordered" evidence="1">
    <location>
        <begin position="15"/>
        <end position="35"/>
    </location>
</feature>
<dbReference type="PROSITE" id="PS50041">
    <property type="entry name" value="C_TYPE_LECTIN_2"/>
    <property type="match status" value="1"/>
</dbReference>
<evidence type="ECO:0000313" key="3">
    <source>
        <dbReference type="EMBL" id="PIK45762.1"/>
    </source>
</evidence>
<dbReference type="InterPro" id="IPR050828">
    <property type="entry name" value="C-type_lectin/matrix_domain"/>
</dbReference>
<comment type="caution">
    <text evidence="3">The sequence shown here is derived from an EMBL/GenBank/DDBJ whole genome shotgun (WGS) entry which is preliminary data.</text>
</comment>
<dbReference type="AlphaFoldDB" id="A0A2G8KCR0"/>
<reference evidence="3 4" key="1">
    <citation type="journal article" date="2017" name="PLoS Biol.">
        <title>The sea cucumber genome provides insights into morphological evolution and visceral regeneration.</title>
        <authorList>
            <person name="Zhang X."/>
            <person name="Sun L."/>
            <person name="Yuan J."/>
            <person name="Sun Y."/>
            <person name="Gao Y."/>
            <person name="Zhang L."/>
            <person name="Li S."/>
            <person name="Dai H."/>
            <person name="Hamel J.F."/>
            <person name="Liu C."/>
            <person name="Yu Y."/>
            <person name="Liu S."/>
            <person name="Lin W."/>
            <person name="Guo K."/>
            <person name="Jin S."/>
            <person name="Xu P."/>
            <person name="Storey K.B."/>
            <person name="Huan P."/>
            <person name="Zhang T."/>
            <person name="Zhou Y."/>
            <person name="Zhang J."/>
            <person name="Lin C."/>
            <person name="Li X."/>
            <person name="Xing L."/>
            <person name="Huo D."/>
            <person name="Sun M."/>
            <person name="Wang L."/>
            <person name="Mercier A."/>
            <person name="Li F."/>
            <person name="Yang H."/>
            <person name="Xiang J."/>
        </authorList>
    </citation>
    <scope>NUCLEOTIDE SEQUENCE [LARGE SCALE GENOMIC DNA]</scope>
    <source>
        <strain evidence="3">Shaxun</strain>
        <tissue evidence="3">Muscle</tissue>
    </source>
</reference>
<dbReference type="Gene3D" id="3.10.100.10">
    <property type="entry name" value="Mannose-Binding Protein A, subunit A"/>
    <property type="match status" value="1"/>
</dbReference>
<name>A0A2G8KCR0_STIJA</name>
<dbReference type="OrthoDB" id="6226225at2759"/>
<protein>
    <recommendedName>
        <fullName evidence="2">C-type lectin domain-containing protein</fullName>
    </recommendedName>
</protein>
<dbReference type="PANTHER" id="PTHR45710">
    <property type="entry name" value="C-TYPE LECTIN DOMAIN-CONTAINING PROTEIN 180"/>
    <property type="match status" value="1"/>
</dbReference>
<dbReference type="InterPro" id="IPR016186">
    <property type="entry name" value="C-type_lectin-like/link_sf"/>
</dbReference>
<feature type="domain" description="C-type lectin" evidence="2">
    <location>
        <begin position="78"/>
        <end position="135"/>
    </location>
</feature>
<proteinExistence type="predicted"/>
<organism evidence="3 4">
    <name type="scientific">Stichopus japonicus</name>
    <name type="common">Sea cucumber</name>
    <dbReference type="NCBI Taxonomy" id="307972"/>
    <lineage>
        <taxon>Eukaryota</taxon>
        <taxon>Metazoa</taxon>
        <taxon>Echinodermata</taxon>
        <taxon>Eleutherozoa</taxon>
        <taxon>Echinozoa</taxon>
        <taxon>Holothuroidea</taxon>
        <taxon>Aspidochirotacea</taxon>
        <taxon>Aspidochirotida</taxon>
        <taxon>Stichopodidae</taxon>
        <taxon>Apostichopus</taxon>
    </lineage>
</organism>
<dbReference type="PANTHER" id="PTHR45710:SF26">
    <property type="entry name" value="RH26557P"/>
    <property type="match status" value="1"/>
</dbReference>
<gene>
    <name evidence="3" type="ORF">BSL78_17367</name>
</gene>
<sequence>MESFARIQSTESSNFVDYCDENTPESNDAASAVTDPKVGITTSQETSTSEMVSSTEAAVGESAAVQQEVSCPSGWVGYGGNCYKLWSSDLINWDDAHTKCRDDSDSRLATVDTEEELTFLQNMDLTSSYYWIAYRATVSASGGPVGTYGVVDVCRR</sequence>
<evidence type="ECO:0000313" key="4">
    <source>
        <dbReference type="Proteomes" id="UP000230750"/>
    </source>
</evidence>
<dbReference type="InterPro" id="IPR001304">
    <property type="entry name" value="C-type_lectin-like"/>
</dbReference>
<dbReference type="Proteomes" id="UP000230750">
    <property type="component" value="Unassembled WGS sequence"/>
</dbReference>
<evidence type="ECO:0000259" key="2">
    <source>
        <dbReference type="PROSITE" id="PS50041"/>
    </source>
</evidence>
<keyword evidence="4" id="KW-1185">Reference proteome</keyword>
<dbReference type="EMBL" id="MRZV01000688">
    <property type="protein sequence ID" value="PIK45762.1"/>
    <property type="molecule type" value="Genomic_DNA"/>
</dbReference>
<accession>A0A2G8KCR0</accession>